<dbReference type="AlphaFoldDB" id="A0A0E2AXJ9"/>
<organism evidence="1 2">
    <name type="scientific">Leptospira kirschneri str. H1</name>
    <dbReference type="NCBI Taxonomy" id="1049966"/>
    <lineage>
        <taxon>Bacteria</taxon>
        <taxon>Pseudomonadati</taxon>
        <taxon>Spirochaetota</taxon>
        <taxon>Spirochaetia</taxon>
        <taxon>Leptospirales</taxon>
        <taxon>Leptospiraceae</taxon>
        <taxon>Leptospira</taxon>
    </lineage>
</organism>
<protein>
    <submittedName>
        <fullName evidence="1">Uncharacterized protein</fullName>
    </submittedName>
</protein>
<dbReference type="Proteomes" id="UP000006253">
    <property type="component" value="Unassembled WGS sequence"/>
</dbReference>
<name>A0A0E2AXJ9_9LEPT</name>
<reference evidence="1 2" key="1">
    <citation type="submission" date="2012-10" db="EMBL/GenBank/DDBJ databases">
        <authorList>
            <person name="Harkins D.M."/>
            <person name="Durkin A.S."/>
            <person name="Brinkac L.M."/>
            <person name="Selengut J.D."/>
            <person name="Sanka R."/>
            <person name="DePew J."/>
            <person name="Purushe J."/>
            <person name="Peacock S.J."/>
            <person name="Thaipadungpanit J."/>
            <person name="Wuthiekanun V.W."/>
            <person name="Day N.P."/>
            <person name="Vinetz J.M."/>
            <person name="Sutton G.G."/>
            <person name="Nelson W.C."/>
            <person name="Fouts D.E."/>
        </authorList>
    </citation>
    <scope>NUCLEOTIDE SEQUENCE [LARGE SCALE GENOMIC DNA]</scope>
    <source>
        <strain evidence="1 2">H1</strain>
    </source>
</reference>
<dbReference type="EMBL" id="AHMY02000069">
    <property type="protein sequence ID" value="EKO13660.1"/>
    <property type="molecule type" value="Genomic_DNA"/>
</dbReference>
<sequence>MTKDRRVSFPKISKKTAKRNGIYIFSLIPQLDFKRKNIHFYDKSHSKL</sequence>
<proteinExistence type="predicted"/>
<comment type="caution">
    <text evidence="1">The sequence shown here is derived from an EMBL/GenBank/DDBJ whole genome shotgun (WGS) entry which is preliminary data.</text>
</comment>
<gene>
    <name evidence="1" type="ORF">LEP1GSC081_0039</name>
</gene>
<accession>A0A0E2AXJ9</accession>
<evidence type="ECO:0000313" key="2">
    <source>
        <dbReference type="Proteomes" id="UP000006253"/>
    </source>
</evidence>
<evidence type="ECO:0000313" key="1">
    <source>
        <dbReference type="EMBL" id="EKO13660.1"/>
    </source>
</evidence>